<dbReference type="Proteomes" id="UP000241203">
    <property type="component" value="Unassembled WGS sequence"/>
</dbReference>
<dbReference type="AlphaFoldDB" id="A0A2P8GUT5"/>
<dbReference type="GO" id="GO:0051266">
    <property type="term" value="F:sirohydrochlorin ferrochelatase activity"/>
    <property type="evidence" value="ECO:0007669"/>
    <property type="project" value="InterPro"/>
</dbReference>
<keyword evidence="4" id="KW-0949">S-adenosyl-L-methionine</keyword>
<sequence length="423" mass="43779">MSALLSLAVSGRRVVFVGGGRVSARRARSYVDEGADVIVVAPVVDVELRALIDGGLVTWIDGFVSPTHLDGAWIVHTATGDPAVDLLVASWADERRIWCINAGSGTDGSARSVATARAGEVTVGVSSAHGSDPRRTRAICDALADHVSTGGVDLRRVRRGSAADGRVVLVGGGPGDPDLLTVRARMALAQADVVVADRLGPRTVLDDLAPGVEIIDVGKTPHHHPVPQEEINRILVDRASRGDVVVRLKGGDPFVFGRGGEEFVACREAGIRVEVVPGISSALAVPAAAGIPVTHRGVARGFLTVTGHEAVDDDALALMRGGRTTVVVLMGVAALPLIVERALASGVDEALPVAIVENGTTAEQRSTRAPLSAIVGAATRVGVRNPAVIVFGEVARFGLLDPILAPAHLSAIPAAREAEDTRR</sequence>
<keyword evidence="5" id="KW-0627">Porphyrin biosynthesis</keyword>
<dbReference type="NCBIfam" id="TIGR01469">
    <property type="entry name" value="cobA_cysG_Cterm"/>
    <property type="match status" value="1"/>
</dbReference>
<dbReference type="InterPro" id="IPR012409">
    <property type="entry name" value="Sirohaem_synth"/>
</dbReference>
<dbReference type="Pfam" id="PF13241">
    <property type="entry name" value="NAD_binding_7"/>
    <property type="match status" value="1"/>
</dbReference>
<dbReference type="InterPro" id="IPR036291">
    <property type="entry name" value="NAD(P)-bd_dom_sf"/>
</dbReference>
<protein>
    <recommendedName>
        <fullName evidence="1">uroporphyrinogen-III C-methyltransferase</fullName>
        <ecNumber evidence="1">2.1.1.107</ecNumber>
    </recommendedName>
</protein>
<dbReference type="GO" id="GO:0004851">
    <property type="term" value="F:uroporphyrin-III C-methyltransferase activity"/>
    <property type="evidence" value="ECO:0007669"/>
    <property type="project" value="UniProtKB-EC"/>
</dbReference>
<dbReference type="SUPFAM" id="SSF53790">
    <property type="entry name" value="Tetrapyrrole methylase"/>
    <property type="match status" value="1"/>
</dbReference>
<dbReference type="GO" id="GO:0019354">
    <property type="term" value="P:siroheme biosynthetic process"/>
    <property type="evidence" value="ECO:0007669"/>
    <property type="project" value="InterPro"/>
</dbReference>
<dbReference type="PIRSF" id="PIRSF036426">
    <property type="entry name" value="Sirohaem_synth"/>
    <property type="match status" value="1"/>
</dbReference>
<keyword evidence="11" id="KW-1185">Reference proteome</keyword>
<name>A0A2P8GUT5_9MICO</name>
<dbReference type="GO" id="GO:0009236">
    <property type="term" value="P:cobalamin biosynthetic process"/>
    <property type="evidence" value="ECO:0007669"/>
    <property type="project" value="InterPro"/>
</dbReference>
<organism evidence="8 10">
    <name type="scientific">Labedella gwakjiensis</name>
    <dbReference type="NCBI Taxonomy" id="390269"/>
    <lineage>
        <taxon>Bacteria</taxon>
        <taxon>Bacillati</taxon>
        <taxon>Actinomycetota</taxon>
        <taxon>Actinomycetes</taxon>
        <taxon>Micrococcales</taxon>
        <taxon>Microbacteriaceae</taxon>
        <taxon>Labedella</taxon>
    </lineage>
</organism>
<evidence type="ECO:0000256" key="6">
    <source>
        <dbReference type="PIRSR" id="PIRSR036426-1"/>
    </source>
</evidence>
<feature type="domain" description="Tetrapyrrole methylase" evidence="7">
    <location>
        <begin position="166"/>
        <end position="373"/>
    </location>
</feature>
<keyword evidence="2 8" id="KW-0489">Methyltransferase</keyword>
<reference evidence="9 11" key="2">
    <citation type="submission" date="2018-12" db="EMBL/GenBank/DDBJ databases">
        <authorList>
            <person name="hu s."/>
            <person name="Xu Y."/>
            <person name="Xu B."/>
            <person name="Li F."/>
        </authorList>
    </citation>
    <scope>NUCLEOTIDE SEQUENCE [LARGE SCALE GENOMIC DNA]</scope>
    <source>
        <strain evidence="9 11">KSW2-17</strain>
    </source>
</reference>
<evidence type="ECO:0000313" key="9">
    <source>
        <dbReference type="EMBL" id="RUQ87678.1"/>
    </source>
</evidence>
<dbReference type="EC" id="2.1.1.107" evidence="1"/>
<dbReference type="Gene3D" id="3.40.50.720">
    <property type="entry name" value="NAD(P)-binding Rossmann-like Domain"/>
    <property type="match status" value="1"/>
</dbReference>
<dbReference type="EMBL" id="PYAU01000001">
    <property type="protein sequence ID" value="PSL37732.1"/>
    <property type="molecule type" value="Genomic_DNA"/>
</dbReference>
<dbReference type="GO" id="GO:0032259">
    <property type="term" value="P:methylation"/>
    <property type="evidence" value="ECO:0007669"/>
    <property type="project" value="UniProtKB-KW"/>
</dbReference>
<dbReference type="InterPro" id="IPR000878">
    <property type="entry name" value="4pyrrol_Mease"/>
</dbReference>
<evidence type="ECO:0000313" key="8">
    <source>
        <dbReference type="EMBL" id="PSL37732.1"/>
    </source>
</evidence>
<reference evidence="8 10" key="1">
    <citation type="submission" date="2018-03" db="EMBL/GenBank/DDBJ databases">
        <title>Genomic Encyclopedia of Archaeal and Bacterial Type Strains, Phase II (KMG-II): from individual species to whole genera.</title>
        <authorList>
            <person name="Goeker M."/>
        </authorList>
    </citation>
    <scope>NUCLEOTIDE SEQUENCE [LARGE SCALE GENOMIC DNA]</scope>
    <source>
        <strain evidence="8 10">DSM 21548</strain>
    </source>
</reference>
<evidence type="ECO:0000256" key="3">
    <source>
        <dbReference type="ARBA" id="ARBA00022679"/>
    </source>
</evidence>
<evidence type="ECO:0000256" key="5">
    <source>
        <dbReference type="ARBA" id="ARBA00023244"/>
    </source>
</evidence>
<dbReference type="GO" id="GO:0043115">
    <property type="term" value="F:precorrin-2 dehydrogenase activity"/>
    <property type="evidence" value="ECO:0007669"/>
    <property type="project" value="InterPro"/>
</dbReference>
<dbReference type="Proteomes" id="UP000268291">
    <property type="component" value="Unassembled WGS sequence"/>
</dbReference>
<dbReference type="OrthoDB" id="9815856at2"/>
<evidence type="ECO:0000313" key="10">
    <source>
        <dbReference type="Proteomes" id="UP000241203"/>
    </source>
</evidence>
<dbReference type="RefSeq" id="WP_106562840.1">
    <property type="nucleotide sequence ID" value="NZ_PYAU01000001.1"/>
</dbReference>
<dbReference type="Gene3D" id="3.40.1010.10">
    <property type="entry name" value="Cobalt-precorrin-4 Transmethylase, Domain 1"/>
    <property type="match status" value="1"/>
</dbReference>
<dbReference type="InterPro" id="IPR006366">
    <property type="entry name" value="CobA/CysG_C"/>
</dbReference>
<dbReference type="SUPFAM" id="SSF51735">
    <property type="entry name" value="NAD(P)-binding Rossmann-fold domains"/>
    <property type="match status" value="1"/>
</dbReference>
<evidence type="ECO:0000256" key="4">
    <source>
        <dbReference type="ARBA" id="ARBA00022691"/>
    </source>
</evidence>
<dbReference type="InterPro" id="IPR014776">
    <property type="entry name" value="4pyrrole_Mease_sub2"/>
</dbReference>
<dbReference type="NCBIfam" id="NF004790">
    <property type="entry name" value="PRK06136.1"/>
    <property type="match status" value="1"/>
</dbReference>
<dbReference type="InterPro" id="IPR050161">
    <property type="entry name" value="Siro_Cobalamin_biosynth"/>
</dbReference>
<dbReference type="Gene3D" id="3.30.950.10">
    <property type="entry name" value="Methyltransferase, Cobalt-precorrin-4 Transmethylase, Domain 2"/>
    <property type="match status" value="1"/>
</dbReference>
<keyword evidence="3 8" id="KW-0808">Transferase</keyword>
<feature type="active site" description="Proton donor" evidence="6">
    <location>
        <position position="219"/>
    </location>
</feature>
<dbReference type="InterPro" id="IPR014777">
    <property type="entry name" value="4pyrrole_Mease_sub1"/>
</dbReference>
<evidence type="ECO:0000256" key="2">
    <source>
        <dbReference type="ARBA" id="ARBA00022603"/>
    </source>
</evidence>
<dbReference type="PANTHER" id="PTHR45790">
    <property type="entry name" value="SIROHEME SYNTHASE-RELATED"/>
    <property type="match status" value="1"/>
</dbReference>
<proteinExistence type="predicted"/>
<comment type="caution">
    <text evidence="8">The sequence shown here is derived from an EMBL/GenBank/DDBJ whole genome shotgun (WGS) entry which is preliminary data.</text>
</comment>
<accession>A0A2P8GUT5</accession>
<evidence type="ECO:0000256" key="1">
    <source>
        <dbReference type="ARBA" id="ARBA00012162"/>
    </source>
</evidence>
<gene>
    <name evidence="9" type="primary">cobA</name>
    <name evidence="8" type="ORF">CLV49_1339</name>
    <name evidence="9" type="ORF">ELQ93_12505</name>
</gene>
<dbReference type="PANTHER" id="PTHR45790:SF3">
    <property type="entry name" value="S-ADENOSYL-L-METHIONINE-DEPENDENT UROPORPHYRINOGEN III METHYLTRANSFERASE, CHLOROPLASTIC"/>
    <property type="match status" value="1"/>
</dbReference>
<dbReference type="InterPro" id="IPR035996">
    <property type="entry name" value="4pyrrol_Methylase_sf"/>
</dbReference>
<dbReference type="FunFam" id="3.40.1010.10:FF:000001">
    <property type="entry name" value="Siroheme synthase"/>
    <property type="match status" value="1"/>
</dbReference>
<dbReference type="Pfam" id="PF00590">
    <property type="entry name" value="TP_methylase"/>
    <property type="match status" value="1"/>
</dbReference>
<evidence type="ECO:0000313" key="11">
    <source>
        <dbReference type="Proteomes" id="UP000268291"/>
    </source>
</evidence>
<dbReference type="EMBL" id="RZGY01000001">
    <property type="protein sequence ID" value="RUQ87678.1"/>
    <property type="molecule type" value="Genomic_DNA"/>
</dbReference>
<dbReference type="CDD" id="cd11642">
    <property type="entry name" value="SUMT"/>
    <property type="match status" value="1"/>
</dbReference>
<dbReference type="GO" id="GO:0051287">
    <property type="term" value="F:NAD binding"/>
    <property type="evidence" value="ECO:0007669"/>
    <property type="project" value="InterPro"/>
</dbReference>
<feature type="active site" description="Proton acceptor" evidence="6">
    <location>
        <position position="197"/>
    </location>
</feature>
<evidence type="ECO:0000259" key="7">
    <source>
        <dbReference type="Pfam" id="PF00590"/>
    </source>
</evidence>